<evidence type="ECO:0000256" key="1">
    <source>
        <dbReference type="SAM" id="MobiDB-lite"/>
    </source>
</evidence>
<accession>A0A8C2P472</accession>
<dbReference type="Pfam" id="PF00277">
    <property type="entry name" value="SAA"/>
    <property type="match status" value="1"/>
</dbReference>
<keyword evidence="2" id="KW-0732">Signal</keyword>
<name>A0A8C2P472_CAPHI</name>
<proteinExistence type="predicted"/>
<reference evidence="3" key="1">
    <citation type="submission" date="2019-03" db="EMBL/GenBank/DDBJ databases">
        <title>Genome sequencing and reference-guided assembly of Black Bengal Goat (Capra hircus).</title>
        <authorList>
            <person name="Siddiki A.Z."/>
            <person name="Baten A."/>
            <person name="Billah M."/>
            <person name="Alam M.A.U."/>
            <person name="Shawrob K.S.M."/>
            <person name="Saha S."/>
            <person name="Chowdhury M."/>
            <person name="Rahman A.H."/>
            <person name="Stear M."/>
            <person name="Miah G."/>
            <person name="Das G.B."/>
            <person name="Hossain M.M."/>
            <person name="Kumkum M."/>
            <person name="Islam M.S."/>
            <person name="Mollah A.M."/>
            <person name="Ahsan A."/>
            <person name="Tusar F."/>
            <person name="Khan M.K.I."/>
        </authorList>
    </citation>
    <scope>NUCLEOTIDE SEQUENCE [LARGE SCALE GENOMIC DNA]</scope>
</reference>
<reference evidence="3" key="2">
    <citation type="submission" date="2025-08" db="UniProtKB">
        <authorList>
            <consortium name="Ensembl"/>
        </authorList>
    </citation>
    <scope>IDENTIFICATION</scope>
</reference>
<sequence>MNLSTGIIFCFLILGVSSQGWGTFLREAGQGKDQRMEANYKDSDKYFHSQGTIMLPKEDQGAPGLLNDARENIQRLTDPLLKGTTSGQGREDSRADQFANEWGRSVLPKGPTDKSNPSKK</sequence>
<feature type="chain" id="PRO_5034863208" evidence="2">
    <location>
        <begin position="19"/>
        <end position="120"/>
    </location>
</feature>
<dbReference type="InterPro" id="IPR000096">
    <property type="entry name" value="Serum_amyloid_A"/>
</dbReference>
<organism evidence="3">
    <name type="scientific">Capra hircus</name>
    <name type="common">Goat</name>
    <dbReference type="NCBI Taxonomy" id="9925"/>
    <lineage>
        <taxon>Eukaryota</taxon>
        <taxon>Metazoa</taxon>
        <taxon>Chordata</taxon>
        <taxon>Craniata</taxon>
        <taxon>Vertebrata</taxon>
        <taxon>Euteleostomi</taxon>
        <taxon>Mammalia</taxon>
        <taxon>Eutheria</taxon>
        <taxon>Laurasiatheria</taxon>
        <taxon>Artiodactyla</taxon>
        <taxon>Ruminantia</taxon>
        <taxon>Pecora</taxon>
        <taxon>Bovidae</taxon>
        <taxon>Caprinae</taxon>
        <taxon>Capra</taxon>
    </lineage>
</organism>
<feature type="region of interest" description="Disordered" evidence="1">
    <location>
        <begin position="79"/>
        <end position="120"/>
    </location>
</feature>
<feature type="signal peptide" evidence="2">
    <location>
        <begin position="1"/>
        <end position="18"/>
    </location>
</feature>
<dbReference type="SMART" id="SM00197">
    <property type="entry name" value="SAA"/>
    <property type="match status" value="1"/>
</dbReference>
<evidence type="ECO:0000313" key="3">
    <source>
        <dbReference type="Ensembl" id="ENSCHIP00010013124.1"/>
    </source>
</evidence>
<dbReference type="AlphaFoldDB" id="A0A8C2P472"/>
<protein>
    <submittedName>
        <fullName evidence="3">Uncharacterized protein</fullName>
    </submittedName>
</protein>
<dbReference type="GO" id="GO:0005576">
    <property type="term" value="C:extracellular region"/>
    <property type="evidence" value="ECO:0007669"/>
    <property type="project" value="InterPro"/>
</dbReference>
<evidence type="ECO:0000256" key="2">
    <source>
        <dbReference type="SAM" id="SignalP"/>
    </source>
</evidence>
<dbReference type="Ensembl" id="ENSCHIT00010018570.1">
    <property type="protein sequence ID" value="ENSCHIP00010013124.1"/>
    <property type="gene ID" value="ENSCHIG00010009709.1"/>
</dbReference>
<dbReference type="Gene3D" id="1.10.132.110">
    <property type="entry name" value="Serum amyloid A protein"/>
    <property type="match status" value="1"/>
</dbReference>